<organism evidence="1 2">
    <name type="scientific">Quillaja saponaria</name>
    <name type="common">Soap bark tree</name>
    <dbReference type="NCBI Taxonomy" id="32244"/>
    <lineage>
        <taxon>Eukaryota</taxon>
        <taxon>Viridiplantae</taxon>
        <taxon>Streptophyta</taxon>
        <taxon>Embryophyta</taxon>
        <taxon>Tracheophyta</taxon>
        <taxon>Spermatophyta</taxon>
        <taxon>Magnoliopsida</taxon>
        <taxon>eudicotyledons</taxon>
        <taxon>Gunneridae</taxon>
        <taxon>Pentapetalae</taxon>
        <taxon>rosids</taxon>
        <taxon>fabids</taxon>
        <taxon>Fabales</taxon>
        <taxon>Quillajaceae</taxon>
        <taxon>Quillaja</taxon>
    </lineage>
</organism>
<dbReference type="Gene3D" id="3.90.180.10">
    <property type="entry name" value="Medium-chain alcohol dehydrogenases, catalytic domain"/>
    <property type="match status" value="1"/>
</dbReference>
<dbReference type="KEGG" id="qsa:O6P43_031784"/>
<keyword evidence="2" id="KW-1185">Reference proteome</keyword>
<protein>
    <submittedName>
        <fullName evidence="1">Quinone oxidoreductase PIG3-like</fullName>
    </submittedName>
</protein>
<dbReference type="EMBL" id="JARAOO010000013">
    <property type="protein sequence ID" value="KAJ7946918.1"/>
    <property type="molecule type" value="Genomic_DNA"/>
</dbReference>
<dbReference type="AlphaFoldDB" id="A0AAD7P924"/>
<evidence type="ECO:0000313" key="2">
    <source>
        <dbReference type="Proteomes" id="UP001163823"/>
    </source>
</evidence>
<reference evidence="1" key="1">
    <citation type="journal article" date="2023" name="Science">
        <title>Elucidation of the pathway for biosynthesis of saponin adjuvants from the soapbark tree.</title>
        <authorList>
            <person name="Reed J."/>
            <person name="Orme A."/>
            <person name="El-Demerdash A."/>
            <person name="Owen C."/>
            <person name="Martin L.B.B."/>
            <person name="Misra R.C."/>
            <person name="Kikuchi S."/>
            <person name="Rejzek M."/>
            <person name="Martin A.C."/>
            <person name="Harkess A."/>
            <person name="Leebens-Mack J."/>
            <person name="Louveau T."/>
            <person name="Stephenson M.J."/>
            <person name="Osbourn A."/>
        </authorList>
    </citation>
    <scope>NUCLEOTIDE SEQUENCE</scope>
    <source>
        <strain evidence="1">S10</strain>
    </source>
</reference>
<gene>
    <name evidence="1" type="ORF">O6P43_031784</name>
</gene>
<dbReference type="SUPFAM" id="SSF50129">
    <property type="entry name" value="GroES-like"/>
    <property type="match status" value="1"/>
</dbReference>
<name>A0AAD7P924_QUISA</name>
<dbReference type="InterPro" id="IPR011032">
    <property type="entry name" value="GroES-like_sf"/>
</dbReference>
<evidence type="ECO:0000313" key="1">
    <source>
        <dbReference type="EMBL" id="KAJ7946918.1"/>
    </source>
</evidence>
<proteinExistence type="predicted"/>
<comment type="caution">
    <text evidence="1">The sequence shown here is derived from an EMBL/GenBank/DDBJ whole genome shotgun (WGS) entry which is preliminary data.</text>
</comment>
<dbReference type="Proteomes" id="UP001163823">
    <property type="component" value="Chromosome 13"/>
</dbReference>
<accession>A0AAD7P924</accession>
<sequence length="79" mass="8921">MECSGNIEAIGKDVSLWKIGDHVCALLHWGGYAEKVAVPATQGKISWFMVALVELAHLQFKWLNIKEQECLLQQGLRRN</sequence>